<gene>
    <name evidence="9" type="ORF">AAIR29_05015</name>
</gene>
<keyword evidence="6" id="KW-0067">ATP-binding</keyword>
<dbReference type="InterPro" id="IPR035907">
    <property type="entry name" value="Hppk_sf"/>
</dbReference>
<keyword evidence="5" id="KW-0418">Kinase</keyword>
<evidence type="ECO:0000256" key="4">
    <source>
        <dbReference type="ARBA" id="ARBA00022741"/>
    </source>
</evidence>
<comment type="caution">
    <text evidence="9">The sequence shown here is derived from an EMBL/GenBank/DDBJ whole genome shotgun (WGS) entry which is preliminary data.</text>
</comment>
<dbReference type="Pfam" id="PF01288">
    <property type="entry name" value="HPPK"/>
    <property type="match status" value="1"/>
</dbReference>
<dbReference type="Gene3D" id="3.30.70.560">
    <property type="entry name" value="7,8-Dihydro-6-hydroxymethylpterin-pyrophosphokinase HPPK"/>
    <property type="match status" value="1"/>
</dbReference>
<comment type="pathway">
    <text evidence="1">Cofactor biosynthesis; tetrahydrofolate biosynthesis; 2-amino-4-hydroxy-6-hydroxymethyl-7,8-dihydropteridine diphosphate from 7,8-dihydroneopterin triphosphate: step 4/4.</text>
</comment>
<dbReference type="EC" id="2.7.6.3" evidence="2"/>
<dbReference type="EMBL" id="JBDGHN010000002">
    <property type="protein sequence ID" value="MEN2750991.1"/>
    <property type="molecule type" value="Genomic_DNA"/>
</dbReference>
<dbReference type="Proteomes" id="UP001461960">
    <property type="component" value="Unassembled WGS sequence"/>
</dbReference>
<evidence type="ECO:0000256" key="5">
    <source>
        <dbReference type="ARBA" id="ARBA00022777"/>
    </source>
</evidence>
<evidence type="ECO:0000256" key="6">
    <source>
        <dbReference type="ARBA" id="ARBA00022840"/>
    </source>
</evidence>
<dbReference type="InterPro" id="IPR000550">
    <property type="entry name" value="Hppk"/>
</dbReference>
<sequence>MHKVHNDLADFDLETLEVCTPEALQAQSVTAVLLALGSNYQAEYYLPRVRKGLAMLGDMQLSTAFQNPDFTSTKAQPKPDYTNQCVYLSLKSEMPLSQLQQTFKQFERDCNRQRLTEPTMANQIKKVTMDIDILMVKPFFIKNSLSQETEHKWSKEWIIMADRYPFRAHEKAGVKELITSDIFKVG</sequence>
<evidence type="ECO:0000259" key="8">
    <source>
        <dbReference type="Pfam" id="PF01288"/>
    </source>
</evidence>
<organism evidence="9 10">
    <name type="scientific">Psychrobacter saeujeotis</name>
    <dbReference type="NCBI Taxonomy" id="3143436"/>
    <lineage>
        <taxon>Bacteria</taxon>
        <taxon>Pseudomonadati</taxon>
        <taxon>Pseudomonadota</taxon>
        <taxon>Gammaproteobacteria</taxon>
        <taxon>Moraxellales</taxon>
        <taxon>Moraxellaceae</taxon>
        <taxon>Psychrobacter</taxon>
    </lineage>
</organism>
<evidence type="ECO:0000256" key="3">
    <source>
        <dbReference type="ARBA" id="ARBA00022679"/>
    </source>
</evidence>
<keyword evidence="4" id="KW-0547">Nucleotide-binding</keyword>
<accession>A0ABU9X8C7</accession>
<dbReference type="SUPFAM" id="SSF55083">
    <property type="entry name" value="6-hydroxymethyl-7,8-dihydropterin pyrophosphokinase, HPPK"/>
    <property type="match status" value="1"/>
</dbReference>
<dbReference type="RefSeq" id="WP_299220511.1">
    <property type="nucleotide sequence ID" value="NZ_JBDGHN010000002.1"/>
</dbReference>
<reference evidence="9 10" key="1">
    <citation type="submission" date="2024-05" db="EMBL/GenBank/DDBJ databases">
        <authorList>
            <person name="Kim H.-Y."/>
            <person name="Kim E."/>
            <person name="Cai Y."/>
            <person name="Yang S.-M."/>
            <person name="Lee W."/>
        </authorList>
    </citation>
    <scope>NUCLEOTIDE SEQUENCE [LARGE SCALE GENOMIC DNA]</scope>
    <source>
        <strain evidence="9 10">FBL11</strain>
    </source>
</reference>
<proteinExistence type="predicted"/>
<evidence type="ECO:0000313" key="10">
    <source>
        <dbReference type="Proteomes" id="UP001461960"/>
    </source>
</evidence>
<feature type="domain" description="7,8-dihydro-6-hydroxymethylpterin-pyrophosphokinase" evidence="8">
    <location>
        <begin position="34"/>
        <end position="137"/>
    </location>
</feature>
<protein>
    <recommendedName>
        <fullName evidence="2">2-amino-4-hydroxy-6-hydroxymethyldihydropteridine diphosphokinase</fullName>
        <ecNumber evidence="2">2.7.6.3</ecNumber>
    </recommendedName>
</protein>
<keyword evidence="10" id="KW-1185">Reference proteome</keyword>
<evidence type="ECO:0000256" key="2">
    <source>
        <dbReference type="ARBA" id="ARBA00013253"/>
    </source>
</evidence>
<evidence type="ECO:0000256" key="7">
    <source>
        <dbReference type="ARBA" id="ARBA00022909"/>
    </source>
</evidence>
<evidence type="ECO:0000313" key="9">
    <source>
        <dbReference type="EMBL" id="MEN2750991.1"/>
    </source>
</evidence>
<keyword evidence="3" id="KW-0808">Transferase</keyword>
<name>A0ABU9X8C7_9GAMM</name>
<keyword evidence="7" id="KW-0289">Folate biosynthesis</keyword>
<evidence type="ECO:0000256" key="1">
    <source>
        <dbReference type="ARBA" id="ARBA00005051"/>
    </source>
</evidence>